<proteinExistence type="predicted"/>
<geneLocation type="mitochondrion" evidence="9"/>
<gene>
    <name evidence="9" type="primary">atp8</name>
</gene>
<evidence type="ECO:0000256" key="1">
    <source>
        <dbReference type="ARBA" id="ARBA00004325"/>
    </source>
</evidence>
<feature type="transmembrane region" description="Helical" evidence="7">
    <location>
        <begin position="12"/>
        <end position="32"/>
    </location>
</feature>
<keyword evidence="4 9" id="KW-0496">Mitochondrion</keyword>
<comment type="subcellular location">
    <subcellularLocation>
        <location evidence="1">Mitochondrion membrane</location>
    </subcellularLocation>
</comment>
<evidence type="ECO:0000256" key="3">
    <source>
        <dbReference type="ARBA" id="ARBA00022989"/>
    </source>
</evidence>
<reference evidence="9" key="1">
    <citation type="submission" date="2016-01" db="EMBL/GenBank/DDBJ databases">
        <title>Mitochondrial genome DNA sequence of Heterosigma akashiwo strain HaTj01.</title>
        <authorList>
            <person name="Ogura Y."/>
            <person name="Hayashi T."/>
            <person name="Ueki S."/>
        </authorList>
    </citation>
    <scope>NUCLEOTIDE SEQUENCE</scope>
    <source>
        <strain evidence="9">HaTj01</strain>
    </source>
</reference>
<dbReference type="AlphaFoldDB" id="A0A1D8GXP8"/>
<name>A0A1D8GXP8_HETAK</name>
<keyword evidence="5 7" id="KW-0472">Membrane</keyword>
<feature type="domain" description="ATP synthase YMF19-like N-terminal" evidence="8">
    <location>
        <begin position="2"/>
        <end position="74"/>
    </location>
</feature>
<dbReference type="Pfam" id="PF02326">
    <property type="entry name" value="YMF19"/>
    <property type="match status" value="1"/>
</dbReference>
<evidence type="ECO:0000256" key="4">
    <source>
        <dbReference type="ARBA" id="ARBA00023128"/>
    </source>
</evidence>
<keyword evidence="2 7" id="KW-0812">Transmembrane</keyword>
<sequence length="141" mass="15951">MPQFDQITFFNQIFWLTFFFLSFYFIILKNYLPKLSAGLKTRKKKLLLGAQANSTFNKEQLEVADSSSALVESVLADLRGKLTKINADSGHWFNYQTQGVSSLPSSLQKSTWSFPVFNSFSSAALTLLSQQSINKSFLKKS</sequence>
<evidence type="ECO:0000259" key="8">
    <source>
        <dbReference type="Pfam" id="PF02326"/>
    </source>
</evidence>
<evidence type="ECO:0000256" key="6">
    <source>
        <dbReference type="ARBA" id="ARBA00023310"/>
    </source>
</evidence>
<evidence type="ECO:0000256" key="7">
    <source>
        <dbReference type="SAM" id="Phobius"/>
    </source>
</evidence>
<keyword evidence="6" id="KW-0066">ATP synthesis</keyword>
<dbReference type="GO" id="GO:0006754">
    <property type="term" value="P:ATP biosynthetic process"/>
    <property type="evidence" value="ECO:0007669"/>
    <property type="project" value="UniProtKB-KW"/>
</dbReference>
<dbReference type="InterPro" id="IPR003319">
    <property type="entry name" value="YMF19-like_N"/>
</dbReference>
<dbReference type="EMBL" id="KU561550">
    <property type="protein sequence ID" value="AOT84863.1"/>
    <property type="molecule type" value="Genomic_DNA"/>
</dbReference>
<protein>
    <submittedName>
        <fullName evidence="9">ATP synthase F0 subunit 8</fullName>
    </submittedName>
</protein>
<evidence type="ECO:0000256" key="2">
    <source>
        <dbReference type="ARBA" id="ARBA00022692"/>
    </source>
</evidence>
<evidence type="ECO:0000313" key="9">
    <source>
        <dbReference type="EMBL" id="AOT84863.1"/>
    </source>
</evidence>
<accession>A0A1D8GXP8</accession>
<evidence type="ECO:0000256" key="5">
    <source>
        <dbReference type="ARBA" id="ARBA00023136"/>
    </source>
</evidence>
<dbReference type="GO" id="GO:0031966">
    <property type="term" value="C:mitochondrial membrane"/>
    <property type="evidence" value="ECO:0007669"/>
    <property type="project" value="UniProtKB-SubCell"/>
</dbReference>
<keyword evidence="3 7" id="KW-1133">Transmembrane helix</keyword>
<organism evidence="9">
    <name type="scientific">Heterosigma akashiwo</name>
    <name type="common">Chromophytic alga</name>
    <name type="synonym">Heterosigma carterae</name>
    <dbReference type="NCBI Taxonomy" id="2829"/>
    <lineage>
        <taxon>Eukaryota</taxon>
        <taxon>Sar</taxon>
        <taxon>Stramenopiles</taxon>
        <taxon>Ochrophyta</taxon>
        <taxon>Raphidophyceae</taxon>
        <taxon>Chattonellales</taxon>
        <taxon>Chattonellaceae</taxon>
        <taxon>Heterosigma</taxon>
    </lineage>
</organism>